<dbReference type="EMBL" id="SHKL01000001">
    <property type="protein sequence ID" value="RZT87990.1"/>
    <property type="molecule type" value="Genomic_DNA"/>
</dbReference>
<dbReference type="SUPFAM" id="SSF103473">
    <property type="entry name" value="MFS general substrate transporter"/>
    <property type="match status" value="1"/>
</dbReference>
<reference evidence="8 9" key="1">
    <citation type="submission" date="2019-02" db="EMBL/GenBank/DDBJ databases">
        <title>Sequencing the genomes of 1000 actinobacteria strains.</title>
        <authorList>
            <person name="Klenk H.-P."/>
        </authorList>
    </citation>
    <scope>NUCLEOTIDE SEQUENCE [LARGE SCALE GENOMIC DNA]</scope>
    <source>
        <strain evidence="8 9">DSM 45779</strain>
    </source>
</reference>
<feature type="transmembrane region" description="Helical" evidence="6">
    <location>
        <begin position="244"/>
        <end position="265"/>
    </location>
</feature>
<feature type="domain" description="Major facilitator superfamily (MFS) profile" evidence="7">
    <location>
        <begin position="18"/>
        <end position="425"/>
    </location>
</feature>
<keyword evidence="2" id="KW-0813">Transport</keyword>
<feature type="transmembrane region" description="Helical" evidence="6">
    <location>
        <begin position="310"/>
        <end position="328"/>
    </location>
</feature>
<dbReference type="Pfam" id="PF07690">
    <property type="entry name" value="MFS_1"/>
    <property type="match status" value="1"/>
</dbReference>
<dbReference type="GO" id="GO:0022857">
    <property type="term" value="F:transmembrane transporter activity"/>
    <property type="evidence" value="ECO:0007669"/>
    <property type="project" value="InterPro"/>
</dbReference>
<dbReference type="CDD" id="cd17319">
    <property type="entry name" value="MFS_ExuT_GudP_like"/>
    <property type="match status" value="1"/>
</dbReference>
<dbReference type="RefSeq" id="WP_130292060.1">
    <property type="nucleotide sequence ID" value="NZ_SHKL01000001.1"/>
</dbReference>
<evidence type="ECO:0000256" key="2">
    <source>
        <dbReference type="ARBA" id="ARBA00022448"/>
    </source>
</evidence>
<dbReference type="AlphaFoldDB" id="A0A4V2FRE5"/>
<feature type="transmembrane region" description="Helical" evidence="6">
    <location>
        <begin position="403"/>
        <end position="421"/>
    </location>
</feature>
<dbReference type="PANTHER" id="PTHR43791:SF36">
    <property type="entry name" value="TRANSPORTER, PUTATIVE (AFU_ORTHOLOGUE AFUA_6G08340)-RELATED"/>
    <property type="match status" value="1"/>
</dbReference>
<evidence type="ECO:0000256" key="6">
    <source>
        <dbReference type="SAM" id="Phobius"/>
    </source>
</evidence>
<proteinExistence type="predicted"/>
<gene>
    <name evidence="8" type="ORF">EV383_4924</name>
</gene>
<sequence>MPSTADPDQVFRKVAWRLVPFLFLCYAVAYLDRVNVGFAKLQMQDELWFSDVVYGIGAGIFFVGYILFEVPSNVILHKVGARRWIARIMVSWGVVSAAMALANSEWTFYLLRFLLGVAEAGFIPGILLYLTYWFPAHRRGRITALFLTAIPVATIFGGPLSGWIMTSLGGAGGLAGWQWLFVVEAIPAVLLGFVVLRRLDDDVASATWLTDAEKTVVTEAVAEGEQAKPDAHARVRDTLRSGTMWLLGGIYFCVALGIYTISFWLPTIISDSGVDSALTVGLLSALPYLVAVVAMVAVAAHGDRTGERRWHTAVPCAVGGLGLVATAMSLQSTVFALLALTVAAAAISSAQAAFWSLPSALLTGAGAAAGIALVNSVGNVSGAVSTSLVGFLTSLTGSTASSLYLFGAVLVVGGALVLVLSPSRVDDRTGRSTTDA</sequence>
<feature type="transmembrane region" description="Helical" evidence="6">
    <location>
        <begin position="177"/>
        <end position="196"/>
    </location>
</feature>
<dbReference type="Gene3D" id="1.20.1250.20">
    <property type="entry name" value="MFS general substrate transporter like domains"/>
    <property type="match status" value="2"/>
</dbReference>
<keyword evidence="4 6" id="KW-1133">Transmembrane helix</keyword>
<evidence type="ECO:0000259" key="7">
    <source>
        <dbReference type="PROSITE" id="PS50850"/>
    </source>
</evidence>
<comment type="caution">
    <text evidence="8">The sequence shown here is derived from an EMBL/GenBank/DDBJ whole genome shotgun (WGS) entry which is preliminary data.</text>
</comment>
<organism evidence="8 9">
    <name type="scientific">Pseudonocardia sediminis</name>
    <dbReference type="NCBI Taxonomy" id="1397368"/>
    <lineage>
        <taxon>Bacteria</taxon>
        <taxon>Bacillati</taxon>
        <taxon>Actinomycetota</taxon>
        <taxon>Actinomycetes</taxon>
        <taxon>Pseudonocardiales</taxon>
        <taxon>Pseudonocardiaceae</taxon>
        <taxon>Pseudonocardia</taxon>
    </lineage>
</organism>
<keyword evidence="9" id="KW-1185">Reference proteome</keyword>
<evidence type="ECO:0000313" key="9">
    <source>
        <dbReference type="Proteomes" id="UP000291591"/>
    </source>
</evidence>
<feature type="transmembrane region" description="Helical" evidence="6">
    <location>
        <begin position="334"/>
        <end position="355"/>
    </location>
</feature>
<dbReference type="PANTHER" id="PTHR43791">
    <property type="entry name" value="PERMEASE-RELATED"/>
    <property type="match status" value="1"/>
</dbReference>
<feature type="transmembrane region" description="Helical" evidence="6">
    <location>
        <begin position="142"/>
        <end position="165"/>
    </location>
</feature>
<evidence type="ECO:0000256" key="1">
    <source>
        <dbReference type="ARBA" id="ARBA00004651"/>
    </source>
</evidence>
<evidence type="ECO:0000256" key="3">
    <source>
        <dbReference type="ARBA" id="ARBA00022692"/>
    </source>
</evidence>
<feature type="transmembrane region" description="Helical" evidence="6">
    <location>
        <begin position="14"/>
        <end position="32"/>
    </location>
</feature>
<dbReference type="InterPro" id="IPR011701">
    <property type="entry name" value="MFS"/>
</dbReference>
<comment type="subcellular location">
    <subcellularLocation>
        <location evidence="1">Cell membrane</location>
        <topology evidence="1">Multi-pass membrane protein</topology>
    </subcellularLocation>
</comment>
<evidence type="ECO:0000256" key="5">
    <source>
        <dbReference type="ARBA" id="ARBA00023136"/>
    </source>
</evidence>
<feature type="transmembrane region" description="Helical" evidence="6">
    <location>
        <begin position="108"/>
        <end position="130"/>
    </location>
</feature>
<dbReference type="Proteomes" id="UP000291591">
    <property type="component" value="Unassembled WGS sequence"/>
</dbReference>
<accession>A0A4V2FRE5</accession>
<dbReference type="GO" id="GO:0005886">
    <property type="term" value="C:plasma membrane"/>
    <property type="evidence" value="ECO:0007669"/>
    <property type="project" value="UniProtKB-SubCell"/>
</dbReference>
<dbReference type="InterPro" id="IPR036259">
    <property type="entry name" value="MFS_trans_sf"/>
</dbReference>
<dbReference type="InterPro" id="IPR020846">
    <property type="entry name" value="MFS_dom"/>
</dbReference>
<feature type="transmembrane region" description="Helical" evidence="6">
    <location>
        <begin position="84"/>
        <end position="102"/>
    </location>
</feature>
<dbReference type="PROSITE" id="PS50850">
    <property type="entry name" value="MFS"/>
    <property type="match status" value="1"/>
</dbReference>
<evidence type="ECO:0000313" key="8">
    <source>
        <dbReference type="EMBL" id="RZT87990.1"/>
    </source>
</evidence>
<keyword evidence="3 6" id="KW-0812">Transmembrane</keyword>
<evidence type="ECO:0000256" key="4">
    <source>
        <dbReference type="ARBA" id="ARBA00022989"/>
    </source>
</evidence>
<feature type="transmembrane region" description="Helical" evidence="6">
    <location>
        <begin position="52"/>
        <end position="72"/>
    </location>
</feature>
<protein>
    <submittedName>
        <fullName evidence="8">D-galactonate transporter</fullName>
    </submittedName>
</protein>
<feature type="transmembrane region" description="Helical" evidence="6">
    <location>
        <begin position="367"/>
        <end position="391"/>
    </location>
</feature>
<keyword evidence="5 6" id="KW-0472">Membrane</keyword>
<feature type="transmembrane region" description="Helical" evidence="6">
    <location>
        <begin position="277"/>
        <end position="298"/>
    </location>
</feature>
<name>A0A4V2FRE5_PSEST</name>
<dbReference type="FunFam" id="1.20.1250.20:FF:000018">
    <property type="entry name" value="MFS transporter permease"/>
    <property type="match status" value="1"/>
</dbReference>
<dbReference type="OrthoDB" id="9773957at2"/>